<accession>A0ABZ2K1N2</accession>
<name>A0ABZ2K1N2_9BACT</name>
<dbReference type="RefSeq" id="WP_394843245.1">
    <property type="nucleotide sequence ID" value="NZ_CP089982.1"/>
</dbReference>
<dbReference type="InterPro" id="IPR036388">
    <property type="entry name" value="WH-like_DNA-bd_sf"/>
</dbReference>
<sequence>MTVLGLPRWTLFAASAEKVAPRERGISGQDVPGEPLVHAALRGDVAAFEQLYRSHVGRVHALCLRLVADRAHAEQLTQDAFVRAWEKLRSFRGESAFATWLRHVTVNVVLEDRRATARRTRRIFSTANDAVLESPSTPRHDDAALDLERALARLPEGPRTVFVLHDVEGYQHQEIGELLGIAEGTSKAHLHRARTLLKEVLR</sequence>
<keyword evidence="4" id="KW-0804">Transcription</keyword>
<dbReference type="InterPro" id="IPR013249">
    <property type="entry name" value="RNA_pol_sigma70_r4_t2"/>
</dbReference>
<dbReference type="InterPro" id="IPR039425">
    <property type="entry name" value="RNA_pol_sigma-70-like"/>
</dbReference>
<evidence type="ECO:0000256" key="1">
    <source>
        <dbReference type="ARBA" id="ARBA00010641"/>
    </source>
</evidence>
<dbReference type="Proteomes" id="UP001379533">
    <property type="component" value="Chromosome"/>
</dbReference>
<dbReference type="InterPro" id="IPR013325">
    <property type="entry name" value="RNA_pol_sigma_r2"/>
</dbReference>
<dbReference type="NCBIfam" id="TIGR02937">
    <property type="entry name" value="sigma70-ECF"/>
    <property type="match status" value="1"/>
</dbReference>
<reference evidence="7 8" key="1">
    <citation type="submission" date="2021-12" db="EMBL/GenBank/DDBJ databases">
        <title>Discovery of the Pendulisporaceae a myxobacterial family with distinct sporulation behavior and unique specialized metabolism.</title>
        <authorList>
            <person name="Garcia R."/>
            <person name="Popoff A."/>
            <person name="Bader C.D."/>
            <person name="Loehr J."/>
            <person name="Walesch S."/>
            <person name="Walt C."/>
            <person name="Boldt J."/>
            <person name="Bunk B."/>
            <person name="Haeckl F.J.F.P.J."/>
            <person name="Gunesch A.P."/>
            <person name="Birkelbach J."/>
            <person name="Nuebel U."/>
            <person name="Pietschmann T."/>
            <person name="Bach T."/>
            <person name="Mueller R."/>
        </authorList>
    </citation>
    <scope>NUCLEOTIDE SEQUENCE [LARGE SCALE GENOMIC DNA]</scope>
    <source>
        <strain evidence="7 8">MSr12523</strain>
    </source>
</reference>
<comment type="similarity">
    <text evidence="1">Belongs to the sigma-70 factor family. ECF subfamily.</text>
</comment>
<dbReference type="InterPro" id="IPR014284">
    <property type="entry name" value="RNA_pol_sigma-70_dom"/>
</dbReference>
<keyword evidence="8" id="KW-1185">Reference proteome</keyword>
<evidence type="ECO:0000256" key="4">
    <source>
        <dbReference type="ARBA" id="ARBA00023163"/>
    </source>
</evidence>
<proteinExistence type="inferred from homology"/>
<dbReference type="PANTHER" id="PTHR43133:SF46">
    <property type="entry name" value="RNA POLYMERASE SIGMA-70 FACTOR ECF SUBFAMILY"/>
    <property type="match status" value="1"/>
</dbReference>
<dbReference type="EMBL" id="CP089982">
    <property type="protein sequence ID" value="WXA92641.1"/>
    <property type="molecule type" value="Genomic_DNA"/>
</dbReference>
<dbReference type="InterPro" id="IPR007627">
    <property type="entry name" value="RNA_pol_sigma70_r2"/>
</dbReference>
<keyword evidence="2" id="KW-0805">Transcription regulation</keyword>
<evidence type="ECO:0000259" key="6">
    <source>
        <dbReference type="Pfam" id="PF08281"/>
    </source>
</evidence>
<dbReference type="Pfam" id="PF08281">
    <property type="entry name" value="Sigma70_r4_2"/>
    <property type="match status" value="1"/>
</dbReference>
<dbReference type="Gene3D" id="1.10.10.10">
    <property type="entry name" value="Winged helix-like DNA-binding domain superfamily/Winged helix DNA-binding domain"/>
    <property type="match status" value="1"/>
</dbReference>
<evidence type="ECO:0000259" key="5">
    <source>
        <dbReference type="Pfam" id="PF04542"/>
    </source>
</evidence>
<dbReference type="SUPFAM" id="SSF88946">
    <property type="entry name" value="Sigma2 domain of RNA polymerase sigma factors"/>
    <property type="match status" value="1"/>
</dbReference>
<evidence type="ECO:0000313" key="7">
    <source>
        <dbReference type="EMBL" id="WXA92641.1"/>
    </source>
</evidence>
<dbReference type="InterPro" id="IPR013324">
    <property type="entry name" value="RNA_pol_sigma_r3/r4-like"/>
</dbReference>
<dbReference type="Pfam" id="PF04542">
    <property type="entry name" value="Sigma70_r2"/>
    <property type="match status" value="1"/>
</dbReference>
<feature type="domain" description="RNA polymerase sigma factor 70 region 4 type 2" evidence="6">
    <location>
        <begin position="146"/>
        <end position="196"/>
    </location>
</feature>
<organism evidence="7 8">
    <name type="scientific">Pendulispora brunnea</name>
    <dbReference type="NCBI Taxonomy" id="2905690"/>
    <lineage>
        <taxon>Bacteria</taxon>
        <taxon>Pseudomonadati</taxon>
        <taxon>Myxococcota</taxon>
        <taxon>Myxococcia</taxon>
        <taxon>Myxococcales</taxon>
        <taxon>Sorangiineae</taxon>
        <taxon>Pendulisporaceae</taxon>
        <taxon>Pendulispora</taxon>
    </lineage>
</organism>
<keyword evidence="3" id="KW-0731">Sigma factor</keyword>
<protein>
    <submittedName>
        <fullName evidence="7">RNA polymerase sigma factor</fullName>
    </submittedName>
</protein>
<evidence type="ECO:0000256" key="2">
    <source>
        <dbReference type="ARBA" id="ARBA00023015"/>
    </source>
</evidence>
<gene>
    <name evidence="7" type="ORF">LZC95_40120</name>
</gene>
<feature type="domain" description="RNA polymerase sigma-70 region 2" evidence="5">
    <location>
        <begin position="51"/>
        <end position="118"/>
    </location>
</feature>
<dbReference type="CDD" id="cd06171">
    <property type="entry name" value="Sigma70_r4"/>
    <property type="match status" value="1"/>
</dbReference>
<dbReference type="PANTHER" id="PTHR43133">
    <property type="entry name" value="RNA POLYMERASE ECF-TYPE SIGMA FACTO"/>
    <property type="match status" value="1"/>
</dbReference>
<evidence type="ECO:0000313" key="8">
    <source>
        <dbReference type="Proteomes" id="UP001379533"/>
    </source>
</evidence>
<dbReference type="SUPFAM" id="SSF88659">
    <property type="entry name" value="Sigma3 and sigma4 domains of RNA polymerase sigma factors"/>
    <property type="match status" value="1"/>
</dbReference>
<evidence type="ECO:0000256" key="3">
    <source>
        <dbReference type="ARBA" id="ARBA00023082"/>
    </source>
</evidence>
<dbReference type="Gene3D" id="1.10.1740.10">
    <property type="match status" value="1"/>
</dbReference>